<sequence>MHPHVFLLLLSSGVSSYFLPQKEMPRWLNEVKYPLVDEMLCLLEGENARIKVNFSTPVYIKKPDCAHKNAEVFIHELKKLHKWTCMKKVEKDMEELERNCSIFKKSSFNKSCSKKSNTDFSEFKASLEEFLRWINQKQDCKNVGRSKFSFYLVNRNLDGKCSCHDPWKSHQALG</sequence>
<evidence type="ECO:0000313" key="3">
    <source>
        <dbReference type="Proteomes" id="UP000694408"/>
    </source>
</evidence>
<keyword evidence="3" id="KW-1185">Reference proteome</keyword>
<keyword evidence="1" id="KW-0732">Signal</keyword>
<accession>A0A8C5J264</accession>
<evidence type="ECO:0000313" key="2">
    <source>
        <dbReference type="Ensembl" id="ENSJHYP00000011537.1"/>
    </source>
</evidence>
<evidence type="ECO:0008006" key="4">
    <source>
        <dbReference type="Google" id="ProtNLM"/>
    </source>
</evidence>
<organism evidence="2 3">
    <name type="scientific">Junco hyemalis</name>
    <name type="common">Dark-eyed junco</name>
    <dbReference type="NCBI Taxonomy" id="40217"/>
    <lineage>
        <taxon>Eukaryota</taxon>
        <taxon>Metazoa</taxon>
        <taxon>Chordata</taxon>
        <taxon>Craniata</taxon>
        <taxon>Vertebrata</taxon>
        <taxon>Euteleostomi</taxon>
        <taxon>Archelosauria</taxon>
        <taxon>Archosauria</taxon>
        <taxon>Dinosauria</taxon>
        <taxon>Saurischia</taxon>
        <taxon>Theropoda</taxon>
        <taxon>Coelurosauria</taxon>
        <taxon>Aves</taxon>
        <taxon>Neognathae</taxon>
        <taxon>Neoaves</taxon>
        <taxon>Telluraves</taxon>
        <taxon>Australaves</taxon>
        <taxon>Passeriformes</taxon>
        <taxon>Passerellidae</taxon>
        <taxon>Junco</taxon>
    </lineage>
</organism>
<reference evidence="2" key="2">
    <citation type="submission" date="2025-09" db="UniProtKB">
        <authorList>
            <consortium name="Ensembl"/>
        </authorList>
    </citation>
    <scope>IDENTIFICATION</scope>
</reference>
<dbReference type="OMA" id="IFIHELK"/>
<dbReference type="AlphaFoldDB" id="A0A8C5J264"/>
<protein>
    <recommendedName>
        <fullName evidence="4">Interleukin-7</fullName>
    </recommendedName>
</protein>
<evidence type="ECO:0000256" key="1">
    <source>
        <dbReference type="SAM" id="SignalP"/>
    </source>
</evidence>
<proteinExistence type="predicted"/>
<name>A0A8C5J264_JUNHY</name>
<feature type="chain" id="PRO_5034158915" description="Interleukin-7" evidence="1">
    <location>
        <begin position="17"/>
        <end position="174"/>
    </location>
</feature>
<reference evidence="2" key="1">
    <citation type="submission" date="2025-08" db="UniProtKB">
        <authorList>
            <consortium name="Ensembl"/>
        </authorList>
    </citation>
    <scope>IDENTIFICATION</scope>
</reference>
<feature type="signal peptide" evidence="1">
    <location>
        <begin position="1"/>
        <end position="16"/>
    </location>
</feature>
<dbReference type="Ensembl" id="ENSJHYT00000013937.1">
    <property type="protein sequence ID" value="ENSJHYP00000011537.1"/>
    <property type="gene ID" value="ENSJHYG00000008991.1"/>
</dbReference>
<dbReference type="Proteomes" id="UP000694408">
    <property type="component" value="Unplaced"/>
</dbReference>